<dbReference type="InterPro" id="IPR017926">
    <property type="entry name" value="GATASE"/>
</dbReference>
<dbReference type="UniPathway" id="UPA00031">
    <property type="reaction ID" value="UER00010"/>
</dbReference>
<dbReference type="Proteomes" id="UP000199163">
    <property type="component" value="Unassembled WGS sequence"/>
</dbReference>
<keyword evidence="6 10" id="KW-0368">Histidine biosynthesis</keyword>
<evidence type="ECO:0000256" key="9">
    <source>
        <dbReference type="ARBA" id="ARBA00049534"/>
    </source>
</evidence>
<accession>A0A1G8AIZ6</accession>
<evidence type="ECO:0000256" key="10">
    <source>
        <dbReference type="HAMAP-Rule" id="MF_00278"/>
    </source>
</evidence>
<dbReference type="GO" id="GO:0005737">
    <property type="term" value="C:cytoplasm"/>
    <property type="evidence" value="ECO:0007669"/>
    <property type="project" value="UniProtKB-SubCell"/>
</dbReference>
<evidence type="ECO:0000256" key="8">
    <source>
        <dbReference type="ARBA" id="ARBA00047838"/>
    </source>
</evidence>
<evidence type="ECO:0000313" key="13">
    <source>
        <dbReference type="EMBL" id="SDH20911.1"/>
    </source>
</evidence>
<dbReference type="PANTHER" id="PTHR42701">
    <property type="entry name" value="IMIDAZOLE GLYCEROL PHOSPHATE SYNTHASE SUBUNIT HISH"/>
    <property type="match status" value="1"/>
</dbReference>
<evidence type="ECO:0000256" key="6">
    <source>
        <dbReference type="ARBA" id="ARBA00023102"/>
    </source>
</evidence>
<dbReference type="NCBIfam" id="TIGR01855">
    <property type="entry name" value="IMP_synth_hisH"/>
    <property type="match status" value="1"/>
</dbReference>
<dbReference type="GO" id="GO:0000107">
    <property type="term" value="F:imidazoleglycerol-phosphate synthase activity"/>
    <property type="evidence" value="ECO:0007669"/>
    <property type="project" value="UniProtKB-UniRule"/>
</dbReference>
<protein>
    <recommendedName>
        <fullName evidence="10">Imidazole glycerol phosphate synthase subunit HisH</fullName>
        <ecNumber evidence="10">4.3.2.10</ecNumber>
    </recommendedName>
    <alternativeName>
        <fullName evidence="10">IGP synthase glutaminase subunit</fullName>
        <ecNumber evidence="10">3.5.1.2</ecNumber>
    </alternativeName>
    <alternativeName>
        <fullName evidence="10">IGP synthase subunit HisH</fullName>
    </alternativeName>
    <alternativeName>
        <fullName evidence="10">ImGP synthase subunit HisH</fullName>
        <shortName evidence="10">IGPS subunit HisH</shortName>
    </alternativeName>
</protein>
<gene>
    <name evidence="10" type="primary">hisH</name>
    <name evidence="13" type="ORF">SAMN05192534_102182</name>
</gene>
<evidence type="ECO:0000256" key="5">
    <source>
        <dbReference type="ARBA" id="ARBA00022962"/>
    </source>
</evidence>
<keyword evidence="4 10" id="KW-0378">Hydrolase</keyword>
<dbReference type="GO" id="GO:0000105">
    <property type="term" value="P:L-histidine biosynthetic process"/>
    <property type="evidence" value="ECO:0007669"/>
    <property type="project" value="UniProtKB-UniRule"/>
</dbReference>
<dbReference type="GO" id="GO:0004359">
    <property type="term" value="F:glutaminase activity"/>
    <property type="evidence" value="ECO:0007669"/>
    <property type="project" value="UniProtKB-EC"/>
</dbReference>
<organism evidence="13 14">
    <name type="scientific">Alteribacillus persepolensis</name>
    <dbReference type="NCBI Taxonomy" id="568899"/>
    <lineage>
        <taxon>Bacteria</taxon>
        <taxon>Bacillati</taxon>
        <taxon>Bacillota</taxon>
        <taxon>Bacilli</taxon>
        <taxon>Bacillales</taxon>
        <taxon>Bacillaceae</taxon>
        <taxon>Alteribacillus</taxon>
    </lineage>
</organism>
<evidence type="ECO:0000256" key="3">
    <source>
        <dbReference type="ARBA" id="ARBA00022605"/>
    </source>
</evidence>
<evidence type="ECO:0000256" key="2">
    <source>
        <dbReference type="ARBA" id="ARBA00011152"/>
    </source>
</evidence>
<evidence type="ECO:0000256" key="1">
    <source>
        <dbReference type="ARBA" id="ARBA00005091"/>
    </source>
</evidence>
<comment type="pathway">
    <text evidence="1 10">Amino-acid biosynthesis; L-histidine biosynthesis; L-histidine from 5-phospho-alpha-D-ribose 1-diphosphate: step 5/9.</text>
</comment>
<dbReference type="PANTHER" id="PTHR42701:SF1">
    <property type="entry name" value="IMIDAZOLE GLYCEROL PHOSPHATE SYNTHASE SUBUNIT HISH"/>
    <property type="match status" value="1"/>
</dbReference>
<feature type="domain" description="Glutamine amidotransferase" evidence="12">
    <location>
        <begin position="4"/>
        <end position="202"/>
    </location>
</feature>
<keyword evidence="3 10" id="KW-0028">Amino-acid biosynthesis</keyword>
<feature type="active site" evidence="10 11">
    <location>
        <position position="187"/>
    </location>
</feature>
<keyword evidence="13" id="KW-0808">Transferase</keyword>
<dbReference type="PROSITE" id="PS51274">
    <property type="entry name" value="GATASE_COBBQ"/>
    <property type="match status" value="1"/>
</dbReference>
<evidence type="ECO:0000256" key="4">
    <source>
        <dbReference type="ARBA" id="ARBA00022801"/>
    </source>
</evidence>
<evidence type="ECO:0000256" key="11">
    <source>
        <dbReference type="PIRSR" id="PIRSR000495-1"/>
    </source>
</evidence>
<evidence type="ECO:0000259" key="12">
    <source>
        <dbReference type="Pfam" id="PF00117"/>
    </source>
</evidence>
<feature type="active site" description="Nucleophile" evidence="10 11">
    <location>
        <position position="79"/>
    </location>
</feature>
<dbReference type="GO" id="GO:0016829">
    <property type="term" value="F:lyase activity"/>
    <property type="evidence" value="ECO:0007669"/>
    <property type="project" value="UniProtKB-KW"/>
</dbReference>
<keyword evidence="14" id="KW-1185">Reference proteome</keyword>
<dbReference type="SUPFAM" id="SSF52317">
    <property type="entry name" value="Class I glutamine amidotransferase-like"/>
    <property type="match status" value="1"/>
</dbReference>
<dbReference type="Gene3D" id="3.40.50.880">
    <property type="match status" value="1"/>
</dbReference>
<dbReference type="EMBL" id="FNDK01000002">
    <property type="protein sequence ID" value="SDH20911.1"/>
    <property type="molecule type" value="Genomic_DNA"/>
</dbReference>
<dbReference type="AlphaFoldDB" id="A0A1G8AIZ6"/>
<sequence length="214" mass="23870">MIGIIDYGMGNLHSVSKALERLDLSYFLSEAPAELAKAEGLILPGVGSFKDAMTLLKEKEQEAFIKMWVRDGKPLLGICLGMQLLFEGSEENGSTEGLGFLPGYAKRFTGEAESGENYKVPHMGWNKLMFQQPDHPLLQNTEEGHVYFVHSYVIDTKEEDVLIATSDYYREVPAVVGHKNVMGTQFHPEKSSQLGMKMLENFGKVVAEGSKKYE</sequence>
<dbReference type="InterPro" id="IPR010139">
    <property type="entry name" value="Imidazole-glycPsynth_HisH"/>
</dbReference>
<comment type="catalytic activity">
    <reaction evidence="8 10">
        <text>5-[(5-phospho-1-deoxy-D-ribulos-1-ylimino)methylamino]-1-(5-phospho-beta-D-ribosyl)imidazole-4-carboxamide + L-glutamine = D-erythro-1-(imidazol-4-yl)glycerol 3-phosphate + 5-amino-1-(5-phospho-beta-D-ribosyl)imidazole-4-carboxamide + L-glutamate + H(+)</text>
        <dbReference type="Rhea" id="RHEA:24793"/>
        <dbReference type="ChEBI" id="CHEBI:15378"/>
        <dbReference type="ChEBI" id="CHEBI:29985"/>
        <dbReference type="ChEBI" id="CHEBI:58278"/>
        <dbReference type="ChEBI" id="CHEBI:58359"/>
        <dbReference type="ChEBI" id="CHEBI:58475"/>
        <dbReference type="ChEBI" id="CHEBI:58525"/>
        <dbReference type="EC" id="4.3.2.10"/>
    </reaction>
</comment>
<dbReference type="HAMAP" id="MF_00278">
    <property type="entry name" value="HisH"/>
    <property type="match status" value="1"/>
</dbReference>
<feature type="active site" evidence="10 11">
    <location>
        <position position="189"/>
    </location>
</feature>
<keyword evidence="7 10" id="KW-0456">Lyase</keyword>
<evidence type="ECO:0000313" key="14">
    <source>
        <dbReference type="Proteomes" id="UP000199163"/>
    </source>
</evidence>
<dbReference type="OrthoDB" id="9807137at2"/>
<reference evidence="13 14" key="1">
    <citation type="submission" date="2016-10" db="EMBL/GenBank/DDBJ databases">
        <authorList>
            <person name="de Groot N.N."/>
        </authorList>
    </citation>
    <scope>NUCLEOTIDE SEQUENCE [LARGE SCALE GENOMIC DNA]</scope>
    <source>
        <strain evidence="13 14">DSM 21632</strain>
    </source>
</reference>
<proteinExistence type="inferred from homology"/>
<evidence type="ECO:0000256" key="7">
    <source>
        <dbReference type="ARBA" id="ARBA00023239"/>
    </source>
</evidence>
<dbReference type="EC" id="3.5.1.2" evidence="10"/>
<dbReference type="InterPro" id="IPR029062">
    <property type="entry name" value="Class_I_gatase-like"/>
</dbReference>
<dbReference type="RefSeq" id="WP_091271472.1">
    <property type="nucleotide sequence ID" value="NZ_FNDK01000002.1"/>
</dbReference>
<dbReference type="Pfam" id="PF00117">
    <property type="entry name" value="GATase"/>
    <property type="match status" value="1"/>
</dbReference>
<name>A0A1G8AIZ6_9BACI</name>
<keyword evidence="5 10" id="KW-0315">Glutamine amidotransferase</keyword>
<dbReference type="PIRSF" id="PIRSF000495">
    <property type="entry name" value="Amidotransf_hisH"/>
    <property type="match status" value="1"/>
</dbReference>
<dbReference type="EC" id="4.3.2.10" evidence="10"/>
<dbReference type="STRING" id="568899.SAMN05192534_102182"/>
<comment type="subcellular location">
    <subcellularLocation>
        <location evidence="10">Cytoplasm</location>
    </subcellularLocation>
</comment>
<comment type="subunit">
    <text evidence="2 10">Heterodimer of HisH and HisF.</text>
</comment>
<dbReference type="CDD" id="cd01748">
    <property type="entry name" value="GATase1_IGP_Synthase"/>
    <property type="match status" value="1"/>
</dbReference>
<keyword evidence="10" id="KW-0963">Cytoplasm</keyword>
<comment type="catalytic activity">
    <reaction evidence="9 10">
        <text>L-glutamine + H2O = L-glutamate + NH4(+)</text>
        <dbReference type="Rhea" id="RHEA:15889"/>
        <dbReference type="ChEBI" id="CHEBI:15377"/>
        <dbReference type="ChEBI" id="CHEBI:28938"/>
        <dbReference type="ChEBI" id="CHEBI:29985"/>
        <dbReference type="ChEBI" id="CHEBI:58359"/>
        <dbReference type="EC" id="3.5.1.2"/>
    </reaction>
</comment>
<dbReference type="PROSITE" id="PS51273">
    <property type="entry name" value="GATASE_TYPE_1"/>
    <property type="match status" value="1"/>
</dbReference>
<comment type="function">
    <text evidence="10">IGPS catalyzes the conversion of PRFAR and glutamine to IGP, AICAR and glutamate. The HisH subunit catalyzes the hydrolysis of glutamine to glutamate and ammonia as part of the synthesis of IGP and AICAR. The resulting ammonia molecule is channeled to the active site of HisF.</text>
</comment>